<dbReference type="CDD" id="cd05227">
    <property type="entry name" value="AR_SDR_e"/>
    <property type="match status" value="1"/>
</dbReference>
<reference evidence="4" key="1">
    <citation type="submission" date="2022-12" db="EMBL/GenBank/DDBJ databases">
        <authorList>
            <person name="Petersen C."/>
        </authorList>
    </citation>
    <scope>NUCLEOTIDE SEQUENCE</scope>
    <source>
        <strain evidence="4">IBT 15544</strain>
    </source>
</reference>
<dbReference type="Proteomes" id="UP001150904">
    <property type="component" value="Unassembled WGS sequence"/>
</dbReference>
<dbReference type="OrthoDB" id="2735536at2759"/>
<dbReference type="PANTHER" id="PTHR10366">
    <property type="entry name" value="NAD DEPENDENT EPIMERASE/DEHYDRATASE"/>
    <property type="match status" value="1"/>
</dbReference>
<reference evidence="4" key="2">
    <citation type="journal article" date="2023" name="IMA Fungus">
        <title>Comparative genomic study of the Penicillium genus elucidates a diverse pangenome and 15 lateral gene transfer events.</title>
        <authorList>
            <person name="Petersen C."/>
            <person name="Sorensen T."/>
            <person name="Nielsen M.R."/>
            <person name="Sondergaard T.E."/>
            <person name="Sorensen J.L."/>
            <person name="Fitzpatrick D.A."/>
            <person name="Frisvad J.C."/>
            <person name="Nielsen K.L."/>
        </authorList>
    </citation>
    <scope>NUCLEOTIDE SEQUENCE</scope>
    <source>
        <strain evidence="4">IBT 15544</strain>
    </source>
</reference>
<name>A0A9W9NDL7_9EURO</name>
<organism evidence="4 5">
    <name type="scientific">Penicillium cinerascens</name>
    <dbReference type="NCBI Taxonomy" id="70096"/>
    <lineage>
        <taxon>Eukaryota</taxon>
        <taxon>Fungi</taxon>
        <taxon>Dikarya</taxon>
        <taxon>Ascomycota</taxon>
        <taxon>Pezizomycotina</taxon>
        <taxon>Eurotiomycetes</taxon>
        <taxon>Eurotiomycetidae</taxon>
        <taxon>Eurotiales</taxon>
        <taxon>Aspergillaceae</taxon>
        <taxon>Penicillium</taxon>
    </lineage>
</organism>
<evidence type="ECO:0000313" key="4">
    <source>
        <dbReference type="EMBL" id="KAJ5217936.1"/>
    </source>
</evidence>
<dbReference type="InterPro" id="IPR036291">
    <property type="entry name" value="NAD(P)-bd_dom_sf"/>
</dbReference>
<evidence type="ECO:0000313" key="5">
    <source>
        <dbReference type="Proteomes" id="UP001150904"/>
    </source>
</evidence>
<dbReference type="AlphaFoldDB" id="A0A9W9NDL7"/>
<feature type="domain" description="NAD-dependent epimerase/dehydratase" evidence="3">
    <location>
        <begin position="5"/>
        <end position="268"/>
    </location>
</feature>
<dbReference type="GeneID" id="83174398"/>
<dbReference type="RefSeq" id="XP_058312509.1">
    <property type="nucleotide sequence ID" value="XM_058447098.1"/>
</dbReference>
<dbReference type="InterPro" id="IPR050425">
    <property type="entry name" value="NAD(P)_dehydrat-like"/>
</dbReference>
<evidence type="ECO:0000256" key="2">
    <source>
        <dbReference type="ARBA" id="ARBA00023445"/>
    </source>
</evidence>
<sequence length="348" mass="38308">MPTKILLTGGSGFVASHILSLLLERGHSVVTTVRSEEKAGQIRQRFSAVSKSKLDFAIKGDISEENAFEAAIKADPPFTIVIHTASPYYYNPQDIQRDLIDPAVKGTVGILNSIKCNAPSVRRVILTSSFVAVAHDAQGVSWDHTYTAEDWNPVTPEEATTNPFRGISSKTFAERGAWEFVEKEKPNFDLVTFCPPLVFGPVAHSLKSFDGLNTSNKRIWGIMTGGARNEIPDTGFYLWVDVRDLALSHVKAAEAGTDVANKRFLVIGPGYFNNKEIVRILHENFPKYAAEHSPTLSASGGVYPAQGLYRYDVEPVKKLLGVDFRPLDDCIVNFARSLENYPFGVSLS</sequence>
<dbReference type="SUPFAM" id="SSF51735">
    <property type="entry name" value="NAD(P)-binding Rossmann-fold domains"/>
    <property type="match status" value="1"/>
</dbReference>
<dbReference type="InterPro" id="IPR001509">
    <property type="entry name" value="Epimerase_deHydtase"/>
</dbReference>
<keyword evidence="5" id="KW-1185">Reference proteome</keyword>
<dbReference type="Gene3D" id="3.40.50.720">
    <property type="entry name" value="NAD(P)-binding Rossmann-like Domain"/>
    <property type="match status" value="1"/>
</dbReference>
<evidence type="ECO:0000256" key="1">
    <source>
        <dbReference type="ARBA" id="ARBA00023002"/>
    </source>
</evidence>
<accession>A0A9W9NDL7</accession>
<comment type="caution">
    <text evidence="4">The sequence shown here is derived from an EMBL/GenBank/DDBJ whole genome shotgun (WGS) entry which is preliminary data.</text>
</comment>
<dbReference type="PANTHER" id="PTHR10366:SF564">
    <property type="entry name" value="STEROL-4-ALPHA-CARBOXYLATE 3-DEHYDROGENASE, DECARBOXYLATING"/>
    <property type="match status" value="1"/>
</dbReference>
<dbReference type="EMBL" id="JAPQKR010000004">
    <property type="protein sequence ID" value="KAJ5217936.1"/>
    <property type="molecule type" value="Genomic_DNA"/>
</dbReference>
<proteinExistence type="inferred from homology"/>
<dbReference type="GO" id="GO:0016616">
    <property type="term" value="F:oxidoreductase activity, acting on the CH-OH group of donors, NAD or NADP as acceptor"/>
    <property type="evidence" value="ECO:0007669"/>
    <property type="project" value="TreeGrafter"/>
</dbReference>
<evidence type="ECO:0000259" key="3">
    <source>
        <dbReference type="Pfam" id="PF01370"/>
    </source>
</evidence>
<keyword evidence="1" id="KW-0560">Oxidoreductase</keyword>
<dbReference type="Pfam" id="PF01370">
    <property type="entry name" value="Epimerase"/>
    <property type="match status" value="1"/>
</dbReference>
<comment type="similarity">
    <text evidence="2">Belongs to the NAD(P)-dependent epimerase/dehydratase family. Dihydroflavonol-4-reductase subfamily.</text>
</comment>
<protein>
    <submittedName>
        <fullName evidence="4">NADPH-dependent methylglyoxal reductase GRP2</fullName>
    </submittedName>
</protein>
<gene>
    <name evidence="4" type="ORF">N7498_000035</name>
</gene>